<dbReference type="Gene3D" id="3.40.50.410">
    <property type="entry name" value="von Willebrand factor, type A domain"/>
    <property type="match status" value="1"/>
</dbReference>
<evidence type="ECO:0000256" key="2">
    <source>
        <dbReference type="ARBA" id="ARBA00007814"/>
    </source>
</evidence>
<feature type="domain" description="TROVE" evidence="7">
    <location>
        <begin position="1"/>
        <end position="201"/>
    </location>
</feature>
<dbReference type="Pfam" id="PF05731">
    <property type="entry name" value="TROVE"/>
    <property type="match status" value="1"/>
</dbReference>
<dbReference type="InterPro" id="IPR036465">
    <property type="entry name" value="vWFA_dom_sf"/>
</dbReference>
<evidence type="ECO:0000256" key="4">
    <source>
        <dbReference type="ARBA" id="ARBA00022723"/>
    </source>
</evidence>
<comment type="similarity">
    <text evidence="2">Belongs to the Ro 60 kDa family.</text>
</comment>
<dbReference type="InterPro" id="IPR008858">
    <property type="entry name" value="TROVE_dom"/>
</dbReference>
<dbReference type="AlphaFoldDB" id="X1CW53"/>
<dbReference type="PANTHER" id="PTHR14202:SF0">
    <property type="entry name" value="RNA-BINDING PROTEIN RO60"/>
    <property type="match status" value="1"/>
</dbReference>
<dbReference type="EMBL" id="BART01032540">
    <property type="protein sequence ID" value="GAH12042.1"/>
    <property type="molecule type" value="Genomic_DNA"/>
</dbReference>
<protein>
    <recommendedName>
        <fullName evidence="7">TROVE domain-containing protein</fullName>
    </recommendedName>
</protein>
<keyword evidence="4" id="KW-0479">Metal-binding</keyword>
<keyword evidence="6" id="KW-0687">Ribonucleoprotein</keyword>
<evidence type="ECO:0000313" key="8">
    <source>
        <dbReference type="EMBL" id="GAH12042.1"/>
    </source>
</evidence>
<evidence type="ECO:0000256" key="3">
    <source>
        <dbReference type="ARBA" id="ARBA00022490"/>
    </source>
</evidence>
<keyword evidence="3" id="KW-0963">Cytoplasm</keyword>
<reference evidence="8" key="1">
    <citation type="journal article" date="2014" name="Front. Microbiol.">
        <title>High frequency of phylogenetically diverse reductive dehalogenase-homologous genes in deep subseafloor sedimentary metagenomes.</title>
        <authorList>
            <person name="Kawai M."/>
            <person name="Futagami T."/>
            <person name="Toyoda A."/>
            <person name="Takaki Y."/>
            <person name="Nishi S."/>
            <person name="Hori S."/>
            <person name="Arai W."/>
            <person name="Tsubouchi T."/>
            <person name="Morono Y."/>
            <person name="Uchiyama I."/>
            <person name="Ito T."/>
            <person name="Fujiyama A."/>
            <person name="Inagaki F."/>
            <person name="Takami H."/>
        </authorList>
    </citation>
    <scope>NUCLEOTIDE SEQUENCE</scope>
    <source>
        <strain evidence="8">Expedition CK06-06</strain>
    </source>
</reference>
<dbReference type="SUPFAM" id="SSF140864">
    <property type="entry name" value="TROVE domain-like"/>
    <property type="match status" value="1"/>
</dbReference>
<dbReference type="GO" id="GO:0046872">
    <property type="term" value="F:metal ion binding"/>
    <property type="evidence" value="ECO:0007669"/>
    <property type="project" value="UniProtKB-KW"/>
</dbReference>
<feature type="non-terminal residue" evidence="8">
    <location>
        <position position="243"/>
    </location>
</feature>
<dbReference type="GO" id="GO:0005737">
    <property type="term" value="C:cytoplasm"/>
    <property type="evidence" value="ECO:0007669"/>
    <property type="project" value="UniProtKB-SubCell"/>
</dbReference>
<proteinExistence type="inferred from homology"/>
<sequence>AYQAVKYQQRDGWSHRDLLRLSHPKTDNAERNALYKWIVSGELELPDADKWKGDHPLNIVAGFEYAKKATSKNEIVNFIKLYNLPREAIPTDFMTEKDVWAALLEKMPMTAMIRNLGNMGKVGLLAPGNWEVVAEVAHRIQYEERLKKARIHPINLLAALKIYGEGRGYLGKGDWEAVPEIVDALDAAFYKAFDNVEPSGKRVVIGLDVSSSMDWDGINGMPFLTPRDGACAMAMVTFKTEKD</sequence>
<comment type="caution">
    <text evidence="8">The sequence shown here is derived from an EMBL/GenBank/DDBJ whole genome shotgun (WGS) entry which is preliminary data.</text>
</comment>
<evidence type="ECO:0000256" key="5">
    <source>
        <dbReference type="ARBA" id="ARBA00022884"/>
    </source>
</evidence>
<dbReference type="GO" id="GO:1990904">
    <property type="term" value="C:ribonucleoprotein complex"/>
    <property type="evidence" value="ECO:0007669"/>
    <property type="project" value="UniProtKB-KW"/>
</dbReference>
<dbReference type="GO" id="GO:0003723">
    <property type="term" value="F:RNA binding"/>
    <property type="evidence" value="ECO:0007669"/>
    <property type="project" value="UniProtKB-KW"/>
</dbReference>
<name>X1CW53_9ZZZZ</name>
<keyword evidence="5" id="KW-0694">RNA-binding</keyword>
<dbReference type="PROSITE" id="PS50988">
    <property type="entry name" value="TROVE"/>
    <property type="match status" value="1"/>
</dbReference>
<evidence type="ECO:0000256" key="6">
    <source>
        <dbReference type="ARBA" id="ARBA00023274"/>
    </source>
</evidence>
<accession>X1CW53</accession>
<dbReference type="PANTHER" id="PTHR14202">
    <property type="entry name" value="60 KDA RIBONUCLEOPROTEIN SSA/RO"/>
    <property type="match status" value="1"/>
</dbReference>
<dbReference type="InterPro" id="IPR037214">
    <property type="entry name" value="TROVE_dom_sf"/>
</dbReference>
<organism evidence="8">
    <name type="scientific">marine sediment metagenome</name>
    <dbReference type="NCBI Taxonomy" id="412755"/>
    <lineage>
        <taxon>unclassified sequences</taxon>
        <taxon>metagenomes</taxon>
        <taxon>ecological metagenomes</taxon>
    </lineage>
</organism>
<evidence type="ECO:0000259" key="7">
    <source>
        <dbReference type="PROSITE" id="PS50988"/>
    </source>
</evidence>
<evidence type="ECO:0000256" key="1">
    <source>
        <dbReference type="ARBA" id="ARBA00004496"/>
    </source>
</evidence>
<feature type="non-terminal residue" evidence="8">
    <location>
        <position position="1"/>
    </location>
</feature>
<dbReference type="InterPro" id="IPR040322">
    <property type="entry name" value="TROVE2"/>
</dbReference>
<comment type="subcellular location">
    <subcellularLocation>
        <location evidence="1">Cytoplasm</location>
    </subcellularLocation>
</comment>
<gene>
    <name evidence="8" type="ORF">S01H4_56200</name>
</gene>